<dbReference type="OrthoDB" id="4563701at2"/>
<evidence type="ECO:0008006" key="4">
    <source>
        <dbReference type="Google" id="ProtNLM"/>
    </source>
</evidence>
<keyword evidence="3" id="KW-1185">Reference proteome</keyword>
<evidence type="ECO:0000313" key="3">
    <source>
        <dbReference type="Proteomes" id="UP000092668"/>
    </source>
</evidence>
<accession>A0A1B8SBM0</accession>
<dbReference type="Proteomes" id="UP000092668">
    <property type="component" value="Unassembled WGS sequence"/>
</dbReference>
<dbReference type="STRING" id="354243.BST28_01605"/>
<gene>
    <name evidence="2" type="ORF">ACT18_19270</name>
</gene>
<dbReference type="GO" id="GO:0020037">
    <property type="term" value="F:heme binding"/>
    <property type="evidence" value="ECO:0007669"/>
    <property type="project" value="InterPro"/>
</dbReference>
<organism evidence="2 3">
    <name type="scientific">Mycolicibacter kumamotonensis</name>
    <dbReference type="NCBI Taxonomy" id="354243"/>
    <lineage>
        <taxon>Bacteria</taxon>
        <taxon>Bacillati</taxon>
        <taxon>Actinomycetota</taxon>
        <taxon>Actinomycetes</taxon>
        <taxon>Mycobacteriales</taxon>
        <taxon>Mycobacteriaceae</taxon>
        <taxon>Mycolicibacter</taxon>
    </lineage>
</organism>
<reference evidence="2 3" key="1">
    <citation type="submission" date="2015-06" db="EMBL/GenBank/DDBJ databases">
        <title>Genome sequence of Mycobacterium kumamotonense strain Roo.</title>
        <authorList>
            <person name="Greninger A.L."/>
            <person name="Cunningham G."/>
            <person name="Miller S."/>
        </authorList>
    </citation>
    <scope>NUCLEOTIDE SEQUENCE [LARGE SCALE GENOMIC DNA]</scope>
    <source>
        <strain evidence="2 3">Roo</strain>
    </source>
</reference>
<feature type="signal peptide" evidence="1">
    <location>
        <begin position="1"/>
        <end position="26"/>
    </location>
</feature>
<dbReference type="RefSeq" id="WP_065289196.1">
    <property type="nucleotide sequence ID" value="NZ_LFOE01000038.1"/>
</dbReference>
<keyword evidence="1" id="KW-0732">Signal</keyword>
<comment type="caution">
    <text evidence="2">The sequence shown here is derived from an EMBL/GenBank/DDBJ whole genome shotgun (WGS) entry which is preliminary data.</text>
</comment>
<feature type="chain" id="PRO_5038938285" description="Hemophore-related protein" evidence="1">
    <location>
        <begin position="27"/>
        <end position="109"/>
    </location>
</feature>
<protein>
    <recommendedName>
        <fullName evidence="4">Hemophore-related protein</fullName>
    </recommendedName>
</protein>
<dbReference type="PATRIC" id="fig|354243.3.peg.3985"/>
<name>A0A1B8SBM0_9MYCO</name>
<dbReference type="InterPro" id="IPR032407">
    <property type="entry name" value="MHB"/>
</dbReference>
<evidence type="ECO:0000256" key="1">
    <source>
        <dbReference type="SAM" id="SignalP"/>
    </source>
</evidence>
<dbReference type="EMBL" id="LFOE01000038">
    <property type="protein sequence ID" value="OBY30148.1"/>
    <property type="molecule type" value="Genomic_DNA"/>
</dbReference>
<evidence type="ECO:0000313" key="2">
    <source>
        <dbReference type="EMBL" id="OBY30148.1"/>
    </source>
</evidence>
<dbReference type="NCBIfam" id="TIGR04529">
    <property type="entry name" value="MTB_hemophore"/>
    <property type="match status" value="1"/>
</dbReference>
<dbReference type="AlphaFoldDB" id="A0A1B8SBM0"/>
<sequence length="109" mass="11542">MPRFVQLTAAAAGCATLGLTAGLVVAFADPQEAVNTTCSYSQVVSAMTDQSPGIAEQFYATPAAQSWLQNFLAAPPPQRQQLVEQAESTPEAPEYVALWGPLANGCDYY</sequence>
<proteinExistence type="predicted"/>